<protein>
    <submittedName>
        <fullName evidence="2">Uncharacterized protein</fullName>
    </submittedName>
</protein>
<evidence type="ECO:0000256" key="1">
    <source>
        <dbReference type="SAM" id="MobiDB-lite"/>
    </source>
</evidence>
<reference evidence="2 3" key="1">
    <citation type="submission" date="2024-01" db="EMBL/GenBank/DDBJ databases">
        <authorList>
            <person name="Waweru B."/>
        </authorList>
    </citation>
    <scope>NUCLEOTIDE SEQUENCE [LARGE SCALE GENOMIC DNA]</scope>
</reference>
<dbReference type="EMBL" id="CAWUPB010001173">
    <property type="protein sequence ID" value="CAK7349202.1"/>
    <property type="molecule type" value="Genomic_DNA"/>
</dbReference>
<name>A0AAV1SEJ0_9ROSI</name>
<evidence type="ECO:0000313" key="3">
    <source>
        <dbReference type="Proteomes" id="UP001314170"/>
    </source>
</evidence>
<accession>A0AAV1SEJ0</accession>
<dbReference type="AlphaFoldDB" id="A0AAV1SEJ0"/>
<gene>
    <name evidence="2" type="ORF">DCAF_LOCUS21913</name>
</gene>
<dbReference type="Proteomes" id="UP001314170">
    <property type="component" value="Unassembled WGS sequence"/>
</dbReference>
<sequence length="69" mass="8054">MGKALNKATPVNFYFILCELTMYQIPLEKRPCKRHSRPEDSSNGPSSEFAFPNCESRTYEHTMIYSLYN</sequence>
<comment type="caution">
    <text evidence="2">The sequence shown here is derived from an EMBL/GenBank/DDBJ whole genome shotgun (WGS) entry which is preliminary data.</text>
</comment>
<proteinExistence type="predicted"/>
<feature type="region of interest" description="Disordered" evidence="1">
    <location>
        <begin position="32"/>
        <end position="52"/>
    </location>
</feature>
<organism evidence="2 3">
    <name type="scientific">Dovyalis caffra</name>
    <dbReference type="NCBI Taxonomy" id="77055"/>
    <lineage>
        <taxon>Eukaryota</taxon>
        <taxon>Viridiplantae</taxon>
        <taxon>Streptophyta</taxon>
        <taxon>Embryophyta</taxon>
        <taxon>Tracheophyta</taxon>
        <taxon>Spermatophyta</taxon>
        <taxon>Magnoliopsida</taxon>
        <taxon>eudicotyledons</taxon>
        <taxon>Gunneridae</taxon>
        <taxon>Pentapetalae</taxon>
        <taxon>rosids</taxon>
        <taxon>fabids</taxon>
        <taxon>Malpighiales</taxon>
        <taxon>Salicaceae</taxon>
        <taxon>Flacourtieae</taxon>
        <taxon>Dovyalis</taxon>
    </lineage>
</organism>
<keyword evidence="3" id="KW-1185">Reference proteome</keyword>
<evidence type="ECO:0000313" key="2">
    <source>
        <dbReference type="EMBL" id="CAK7349202.1"/>
    </source>
</evidence>